<dbReference type="AlphaFoldDB" id="A0A8S1P3M2"/>
<accession>A0A8S1P3M2</accession>
<protein>
    <submittedName>
        <fullName evidence="1">Uncharacterized protein</fullName>
    </submittedName>
</protein>
<evidence type="ECO:0000313" key="1">
    <source>
        <dbReference type="EMBL" id="CAD8097629.1"/>
    </source>
</evidence>
<proteinExistence type="predicted"/>
<evidence type="ECO:0000313" key="2">
    <source>
        <dbReference type="Proteomes" id="UP000692954"/>
    </source>
</evidence>
<organism evidence="1 2">
    <name type="scientific">Paramecium sonneborni</name>
    <dbReference type="NCBI Taxonomy" id="65129"/>
    <lineage>
        <taxon>Eukaryota</taxon>
        <taxon>Sar</taxon>
        <taxon>Alveolata</taxon>
        <taxon>Ciliophora</taxon>
        <taxon>Intramacronucleata</taxon>
        <taxon>Oligohymenophorea</taxon>
        <taxon>Peniculida</taxon>
        <taxon>Parameciidae</taxon>
        <taxon>Paramecium</taxon>
    </lineage>
</organism>
<name>A0A8S1P3M2_9CILI</name>
<gene>
    <name evidence="1" type="ORF">PSON_ATCC_30995.1.T0680246</name>
</gene>
<reference evidence="1" key="1">
    <citation type="submission" date="2021-01" db="EMBL/GenBank/DDBJ databases">
        <authorList>
            <consortium name="Genoscope - CEA"/>
            <person name="William W."/>
        </authorList>
    </citation>
    <scope>NUCLEOTIDE SEQUENCE</scope>
</reference>
<keyword evidence="2" id="KW-1185">Reference proteome</keyword>
<comment type="caution">
    <text evidence="1">The sequence shown here is derived from an EMBL/GenBank/DDBJ whole genome shotgun (WGS) entry which is preliminary data.</text>
</comment>
<dbReference type="Proteomes" id="UP000692954">
    <property type="component" value="Unassembled WGS sequence"/>
</dbReference>
<dbReference type="EMBL" id="CAJJDN010000068">
    <property type="protein sequence ID" value="CAD8097629.1"/>
    <property type="molecule type" value="Genomic_DNA"/>
</dbReference>
<sequence length="46" mass="5460">MVVVLIVNINAVKIVQFVKKEYLQKTVQKYDCFRELMQVNMRINDG</sequence>